<feature type="compositionally biased region" description="Low complexity" evidence="1">
    <location>
        <begin position="70"/>
        <end position="81"/>
    </location>
</feature>
<dbReference type="Gene3D" id="1.10.510.10">
    <property type="entry name" value="Transferase(Phosphotransferase) domain 1"/>
    <property type="match status" value="1"/>
</dbReference>
<reference evidence="3" key="1">
    <citation type="submission" date="2021-01" db="EMBL/GenBank/DDBJ databases">
        <authorList>
            <person name="Corre E."/>
            <person name="Pelletier E."/>
            <person name="Niang G."/>
            <person name="Scheremetjew M."/>
            <person name="Finn R."/>
            <person name="Kale V."/>
            <person name="Holt S."/>
            <person name="Cochrane G."/>
            <person name="Meng A."/>
            <person name="Brown T."/>
            <person name="Cohen L."/>
        </authorList>
    </citation>
    <scope>NUCLEOTIDE SEQUENCE</scope>
    <source>
        <strain evidence="3">CCAP 1951/1</strain>
    </source>
</reference>
<feature type="domain" description="Protein kinase" evidence="2">
    <location>
        <begin position="129"/>
        <end position="652"/>
    </location>
</feature>
<dbReference type="InterPro" id="IPR000719">
    <property type="entry name" value="Prot_kinase_dom"/>
</dbReference>
<feature type="compositionally biased region" description="Polar residues" evidence="1">
    <location>
        <begin position="690"/>
        <end position="702"/>
    </location>
</feature>
<feature type="region of interest" description="Disordered" evidence="1">
    <location>
        <begin position="683"/>
        <end position="731"/>
    </location>
</feature>
<dbReference type="EMBL" id="HBGF01023223">
    <property type="protein sequence ID" value="CAD9117147.1"/>
    <property type="molecule type" value="Transcribed_RNA"/>
</dbReference>
<gene>
    <name evidence="3" type="ORF">NDES1114_LOCUS15332</name>
</gene>
<dbReference type="PROSITE" id="PS50011">
    <property type="entry name" value="PROTEIN_KINASE_DOM"/>
    <property type="match status" value="1"/>
</dbReference>
<sequence>MVESMSYDSPAASSFPGSRGASSAVVEDLVEEIDGPATGTGSGSVITLERATDSPEFTIPTIKRLKKGRSNNANSRSGNDSQGSRSISPQRLRVGTPGLGISSRCSSACARSTDAVGINSDIEEERDDVEHILTFKAGGAAAVKSGKSNNAGGGFRVKTFREIRGSERRQFDASCVLLGVGLDGGGHIVAVHRFPMAPDDVNTLDGSGASGTQEQLPPSVVRTMRTRLQQLARLPTCAHVLRVHGAALKEGALFCPSDFAAGGSLVDAITRQHEQDDAAGAPRLQQFPEDFARLVFLHVLRGVRFLHAHGVAHGLLHLRNIFVHEAAGSAHLGVSGSDAGDALLVDDDDDANAAAGLVAALGGFNDAVLNGRVHHRAAGAQASPQQSGAFAIGGRARGARRGFDLTPESTMGREQSSSSAWASEPAPLECGSPVNAVSANHEFGEDFAEDLHALSRLFTALFRGFTAAGEPNDMAGAGADELDIDDDVEEIGAPAAASARENVQPLSPAASAFERTLRQALMSSGPVARRGGASPAVGARAAPANAGPTAAESVDRLDTLLADPFLEPTSVTGALTAMCRKAVAKGRAFRPRAAAGGRSGPPLPVALVQYARRRRRDVVLECMKQRAQADPGSRSANGAPVSGGLAGAHKSFRFAVGGGGGGGAKGARSMLAGNPLDIVEPNRVGAPNHFSRSTLGSHNPQPATARKRDVSPHMAPSVGGPATARRTMAVL</sequence>
<evidence type="ECO:0000313" key="3">
    <source>
        <dbReference type="EMBL" id="CAD9117147.1"/>
    </source>
</evidence>
<dbReference type="GO" id="GO:0005524">
    <property type="term" value="F:ATP binding"/>
    <property type="evidence" value="ECO:0007669"/>
    <property type="project" value="InterPro"/>
</dbReference>
<evidence type="ECO:0000259" key="2">
    <source>
        <dbReference type="PROSITE" id="PS50011"/>
    </source>
</evidence>
<dbReference type="GO" id="GO:0004672">
    <property type="term" value="F:protein kinase activity"/>
    <property type="evidence" value="ECO:0007669"/>
    <property type="project" value="InterPro"/>
</dbReference>
<feature type="region of interest" description="Disordered" evidence="1">
    <location>
        <begin position="1"/>
        <end position="99"/>
    </location>
</feature>
<dbReference type="InterPro" id="IPR011009">
    <property type="entry name" value="Kinase-like_dom_sf"/>
</dbReference>
<accession>A0A7S1LYG1</accession>
<feature type="region of interest" description="Disordered" evidence="1">
    <location>
        <begin position="404"/>
        <end position="428"/>
    </location>
</feature>
<dbReference type="AlphaFoldDB" id="A0A7S1LYG1"/>
<proteinExistence type="predicted"/>
<dbReference type="SUPFAM" id="SSF56112">
    <property type="entry name" value="Protein kinase-like (PK-like)"/>
    <property type="match status" value="1"/>
</dbReference>
<evidence type="ECO:0000256" key="1">
    <source>
        <dbReference type="SAM" id="MobiDB-lite"/>
    </source>
</evidence>
<name>A0A7S1LYG1_NEODS</name>
<protein>
    <recommendedName>
        <fullName evidence="2">Protein kinase domain-containing protein</fullName>
    </recommendedName>
</protein>
<organism evidence="3">
    <name type="scientific">Neobodo designis</name>
    <name type="common">Flagellated protozoan</name>
    <name type="synonym">Bodo designis</name>
    <dbReference type="NCBI Taxonomy" id="312471"/>
    <lineage>
        <taxon>Eukaryota</taxon>
        <taxon>Discoba</taxon>
        <taxon>Euglenozoa</taxon>
        <taxon>Kinetoplastea</taxon>
        <taxon>Metakinetoplastina</taxon>
        <taxon>Neobodonida</taxon>
        <taxon>Neobodo</taxon>
    </lineage>
</organism>